<name>A0A1T5LRF1_9GAMM</name>
<keyword evidence="2" id="KW-1185">Reference proteome</keyword>
<dbReference type="OrthoDB" id="9800027at2"/>
<dbReference type="Gene3D" id="3.30.70.3090">
    <property type="entry name" value="ORF SCO4226, nickel-binding ferredoxin-like monomer"/>
    <property type="match status" value="1"/>
</dbReference>
<dbReference type="EMBL" id="FUZV01000002">
    <property type="protein sequence ID" value="SKC78492.1"/>
    <property type="molecule type" value="Genomic_DNA"/>
</dbReference>
<sequence length="90" mass="10033">MPRYIIERKFPTGLNIPMNEVGARACLGVVATNAKEGVTWVHSYVSTDKSSTFCVYDGPDPEAIRRAAGDNNLPLERITQVNVLAPYFYR</sequence>
<evidence type="ECO:0000313" key="1">
    <source>
        <dbReference type="EMBL" id="SKC78492.1"/>
    </source>
</evidence>
<dbReference type="InterPro" id="IPR042557">
    <property type="entry name" value="SCO4226"/>
</dbReference>
<proteinExistence type="predicted"/>
<evidence type="ECO:0000313" key="2">
    <source>
        <dbReference type="Proteomes" id="UP000190341"/>
    </source>
</evidence>
<evidence type="ECO:0008006" key="3">
    <source>
        <dbReference type="Google" id="ProtNLM"/>
    </source>
</evidence>
<reference evidence="1 2" key="1">
    <citation type="submission" date="2017-02" db="EMBL/GenBank/DDBJ databases">
        <authorList>
            <person name="Peterson S.W."/>
        </authorList>
    </citation>
    <scope>NUCLEOTIDE SEQUENCE [LARGE SCALE GENOMIC DNA]</scope>
    <source>
        <strain evidence="1 2">P15</strain>
    </source>
</reference>
<dbReference type="Pfam" id="PF14026">
    <property type="entry name" value="SCO4226-like"/>
    <property type="match status" value="1"/>
</dbReference>
<accession>A0A1T5LRF1</accession>
<dbReference type="RefSeq" id="WP_079725265.1">
    <property type="nucleotide sequence ID" value="NZ_BMCL01000001.1"/>
</dbReference>
<dbReference type="Proteomes" id="UP000190341">
    <property type="component" value="Unassembled WGS sequence"/>
</dbReference>
<dbReference type="InterPro" id="IPR025336">
    <property type="entry name" value="SCO4226-like"/>
</dbReference>
<dbReference type="AlphaFoldDB" id="A0A1T5LRF1"/>
<gene>
    <name evidence="1" type="ORF">SAMN06296058_2965</name>
</gene>
<organism evidence="1 2">
    <name type="scientific">Pseudoxanthomonas indica</name>
    <dbReference type="NCBI Taxonomy" id="428993"/>
    <lineage>
        <taxon>Bacteria</taxon>
        <taxon>Pseudomonadati</taxon>
        <taxon>Pseudomonadota</taxon>
        <taxon>Gammaproteobacteria</taxon>
        <taxon>Lysobacterales</taxon>
        <taxon>Lysobacteraceae</taxon>
        <taxon>Pseudoxanthomonas</taxon>
    </lineage>
</organism>
<protein>
    <recommendedName>
        <fullName evidence="3">DUF4242 domain-containing protein</fullName>
    </recommendedName>
</protein>
<dbReference type="STRING" id="428993.SAMN06296058_2965"/>